<keyword evidence="3" id="KW-1185">Reference proteome</keyword>
<dbReference type="PANTHER" id="PTHR41324">
    <property type="entry name" value="MEMBRANE PROTEIN-RELATED"/>
    <property type="match status" value="1"/>
</dbReference>
<accession>A0A2N3LFP7</accession>
<gene>
    <name evidence="2" type="ORF">CWO92_19110</name>
</gene>
<dbReference type="Proteomes" id="UP000233440">
    <property type="component" value="Unassembled WGS sequence"/>
</dbReference>
<feature type="transmembrane region" description="Helical" evidence="1">
    <location>
        <begin position="259"/>
        <end position="284"/>
    </location>
</feature>
<keyword evidence="1" id="KW-0812">Transmembrane</keyword>
<comment type="caution">
    <text evidence="2">The sequence shown here is derived from an EMBL/GenBank/DDBJ whole genome shotgun (WGS) entry which is preliminary data.</text>
</comment>
<evidence type="ECO:0000313" key="2">
    <source>
        <dbReference type="EMBL" id="PKR83472.1"/>
    </source>
</evidence>
<evidence type="ECO:0000256" key="1">
    <source>
        <dbReference type="SAM" id="Phobius"/>
    </source>
</evidence>
<protein>
    <submittedName>
        <fullName evidence="2">DUF2232 domain-containing protein</fullName>
    </submittedName>
</protein>
<dbReference type="PANTHER" id="PTHR41324:SF1">
    <property type="entry name" value="DUF2232 DOMAIN-CONTAINING PROTEIN"/>
    <property type="match status" value="1"/>
</dbReference>
<organism evidence="2 3">
    <name type="scientific">Heyndrickxia camelliae</name>
    <dbReference type="NCBI Taxonomy" id="1707093"/>
    <lineage>
        <taxon>Bacteria</taxon>
        <taxon>Bacillati</taxon>
        <taxon>Bacillota</taxon>
        <taxon>Bacilli</taxon>
        <taxon>Bacillales</taxon>
        <taxon>Bacillaceae</taxon>
        <taxon>Heyndrickxia</taxon>
    </lineage>
</organism>
<feature type="transmembrane region" description="Helical" evidence="1">
    <location>
        <begin position="237"/>
        <end position="253"/>
    </location>
</feature>
<keyword evidence="1" id="KW-0472">Membrane</keyword>
<feature type="transmembrane region" description="Helical" evidence="1">
    <location>
        <begin position="192"/>
        <end position="216"/>
    </location>
</feature>
<dbReference type="Pfam" id="PF09991">
    <property type="entry name" value="DUF2232"/>
    <property type="match status" value="1"/>
</dbReference>
<dbReference type="OrthoDB" id="2987886at2"/>
<sequence length="332" mass="37734">MVKYSHAELFIGSEKGVRSEKVKNARVITEGAMLLAVYTILLLVCLYIPFINIITTMFLVLPFLLYSAKHPFKYSFVFFIASLVVSALIGTVFFLPFSIILGTIGIVMGYSVKIKKSKFIIYVASSLTFLIELLIGYMVSIKFFHVNFLQYTIKSIRNSFEQSAELLKVKGLAQADQVTSQLHTVLSLFQTMFPSLLVISSFLFVGLFIIINFPLARRFGVKVPKWEPFHKIQLPKSVLWYYLIIMILSLLVNPKSGSYFAMALLNLAFIFQVLMLIQGFSLIYYFGYILKWSKGILSLITVIAFVFSPFMFIILVLGIIDLGMDIRSKLRG</sequence>
<feature type="transmembrane region" description="Helical" evidence="1">
    <location>
        <begin position="31"/>
        <end position="64"/>
    </location>
</feature>
<feature type="transmembrane region" description="Helical" evidence="1">
    <location>
        <begin position="76"/>
        <end position="107"/>
    </location>
</feature>
<proteinExistence type="predicted"/>
<reference evidence="2 3" key="1">
    <citation type="submission" date="2017-11" db="EMBL/GenBank/DDBJ databases">
        <title>Bacillus camelliae sp. nov., isolated from pu'er tea.</title>
        <authorList>
            <person name="Niu L."/>
        </authorList>
    </citation>
    <scope>NUCLEOTIDE SEQUENCE [LARGE SCALE GENOMIC DNA]</scope>
    <source>
        <strain evidence="2 3">7578-1</strain>
    </source>
</reference>
<dbReference type="EMBL" id="PIQO01000018">
    <property type="protein sequence ID" value="PKR83472.1"/>
    <property type="molecule type" value="Genomic_DNA"/>
</dbReference>
<evidence type="ECO:0000313" key="3">
    <source>
        <dbReference type="Proteomes" id="UP000233440"/>
    </source>
</evidence>
<feature type="transmembrane region" description="Helical" evidence="1">
    <location>
        <begin position="119"/>
        <end position="139"/>
    </location>
</feature>
<feature type="transmembrane region" description="Helical" evidence="1">
    <location>
        <begin position="296"/>
        <end position="320"/>
    </location>
</feature>
<dbReference type="AlphaFoldDB" id="A0A2N3LFP7"/>
<name>A0A2N3LFP7_9BACI</name>
<keyword evidence="1" id="KW-1133">Transmembrane helix</keyword>
<dbReference type="InterPro" id="IPR018710">
    <property type="entry name" value="DUF2232"/>
</dbReference>